<proteinExistence type="predicted"/>
<sequence>MAEYNVNFTRLQSYISPPTQILEAAGVRYCVVGDLVVIALGGPLVLTDMYFAVADDQLELARSALASHGFEELPQRHRRFFSPATKESSTGWPGYRFLPHDSDRPDYYWDTSTIIIPATFWHLDLSQESFATTTFAGPDTGYRFPFKLVYLRENFDVNNFSPLAIIDAVAQRHGDEELNSQISGYFLIQYAYLLSLLHDVLACLPDEDRFFIEFFYRVFLYSTRKKVCRLREQIRDGLITPETASDLLPKNFLKLEALKEKYRKLGYDRKSEKPSFKIPPDSSNVPKGQADG</sequence>
<dbReference type="OrthoDB" id="4175694at2759"/>
<dbReference type="Proteomes" id="UP000000724">
    <property type="component" value="Contig Pc00c13"/>
</dbReference>
<evidence type="ECO:0000256" key="1">
    <source>
        <dbReference type="SAM" id="MobiDB-lite"/>
    </source>
</evidence>
<accession>B6H408</accession>
<dbReference type="eggNOG" id="ENOG502STJ5">
    <property type="taxonomic scope" value="Eukaryota"/>
</dbReference>
<reference evidence="2 3" key="1">
    <citation type="journal article" date="2008" name="Nat. Biotechnol.">
        <title>Genome sequencing and analysis of the filamentous fungus Penicillium chrysogenum.</title>
        <authorList>
            <person name="van den Berg M.A."/>
            <person name="Albang R."/>
            <person name="Albermann K."/>
            <person name="Badger J.H."/>
            <person name="Daran J.-M."/>
            <person name="Driessen A.J.M."/>
            <person name="Garcia-Estrada C."/>
            <person name="Fedorova N.D."/>
            <person name="Harris D.M."/>
            <person name="Heijne W.H.M."/>
            <person name="Joardar V.S."/>
            <person name="Kiel J.A.K.W."/>
            <person name="Kovalchuk A."/>
            <person name="Martin J.F."/>
            <person name="Nierman W.C."/>
            <person name="Nijland J.G."/>
            <person name="Pronk J.T."/>
            <person name="Roubos J.A."/>
            <person name="van der Klei I.J."/>
            <person name="van Peij N.N.M.E."/>
            <person name="Veenhuis M."/>
            <person name="von Doehren H."/>
            <person name="Wagner C."/>
            <person name="Wortman J.R."/>
            <person name="Bovenberg R.A.L."/>
        </authorList>
    </citation>
    <scope>NUCLEOTIDE SEQUENCE [LARGE SCALE GENOMIC DNA]</scope>
    <source>
        <strain evidence="3">ATCC 28089 / DSM 1075 / NRRL 1951 / Wisconsin 54-1255</strain>
    </source>
</reference>
<protein>
    <submittedName>
        <fullName evidence="2">Uncharacterized protein</fullName>
    </submittedName>
</protein>
<dbReference type="HOGENOM" id="CLU_089347_0_0_1"/>
<dbReference type="InterPro" id="IPR043519">
    <property type="entry name" value="NT_sf"/>
</dbReference>
<evidence type="ECO:0000313" key="2">
    <source>
        <dbReference type="EMBL" id="CAP92141.1"/>
    </source>
</evidence>
<dbReference type="SUPFAM" id="SSF81301">
    <property type="entry name" value="Nucleotidyltransferase"/>
    <property type="match status" value="1"/>
</dbReference>
<evidence type="ECO:0000313" key="3">
    <source>
        <dbReference type="Proteomes" id="UP000000724"/>
    </source>
</evidence>
<dbReference type="AlphaFoldDB" id="B6H408"/>
<organism evidence="2 3">
    <name type="scientific">Penicillium rubens (strain ATCC 28089 / DSM 1075 / NRRL 1951 / Wisconsin 54-1255)</name>
    <name type="common">Penicillium chrysogenum</name>
    <dbReference type="NCBI Taxonomy" id="500485"/>
    <lineage>
        <taxon>Eukaryota</taxon>
        <taxon>Fungi</taxon>
        <taxon>Dikarya</taxon>
        <taxon>Ascomycota</taxon>
        <taxon>Pezizomycotina</taxon>
        <taxon>Eurotiomycetes</taxon>
        <taxon>Eurotiomycetidae</taxon>
        <taxon>Eurotiales</taxon>
        <taxon>Aspergillaceae</taxon>
        <taxon>Penicillium</taxon>
        <taxon>Penicillium chrysogenum species complex</taxon>
    </lineage>
</organism>
<feature type="region of interest" description="Disordered" evidence="1">
    <location>
        <begin position="269"/>
        <end position="292"/>
    </location>
</feature>
<keyword evidence="3" id="KW-1185">Reference proteome</keyword>
<name>B6H408_PENRW</name>
<dbReference type="EMBL" id="AM920428">
    <property type="protein sequence ID" value="CAP92141.1"/>
    <property type="molecule type" value="Genomic_DNA"/>
</dbReference>
<gene>
    <name evidence="2" type="ORF">Pc13g10720</name>
    <name evidence="2" type="ORF">PCH_Pc13g10720</name>
</gene>
<dbReference type="OMA" id="QTHQRFF"/>
<dbReference type="VEuPathDB" id="FungiDB:PCH_Pc13g10720"/>